<protein>
    <submittedName>
        <fullName evidence="1">Uncharacterized protein</fullName>
    </submittedName>
</protein>
<proteinExistence type="predicted"/>
<accession>A0A0M9A291</accession>
<evidence type="ECO:0000313" key="1">
    <source>
        <dbReference type="EMBL" id="KOX75805.1"/>
    </source>
</evidence>
<sequence length="274" mass="32526">MKADEKDHGQLCRYWCRTIDHRYYCCPSGKAKSWLEYIWHFFLYSLMIAAEPPLIEFAWPEIYVREDEKHCPPLRAHCARTYDWLLPPPILCNDDKDCDKWEKDLDKGFASRTDLFINSTAVVRSWYLRGVRQKNKAVRIEARSEWEWNLTGSAHANKLTPCHRKQLIPVLFFVFAILPEIQDVIRLHCYFVQQKLFFIMDFLFFRRLGKRREEEEKEGSLDNPVHAIVACFSTHNDHVQNVPRLRVDQARYPQITRDFRSTPSDGHCCTGQQV</sequence>
<reference evidence="1 2" key="1">
    <citation type="submission" date="2015-07" db="EMBL/GenBank/DDBJ databases">
        <title>The genome of Melipona quadrifasciata.</title>
        <authorList>
            <person name="Pan H."/>
            <person name="Kapheim K."/>
        </authorList>
    </citation>
    <scope>NUCLEOTIDE SEQUENCE [LARGE SCALE GENOMIC DNA]</scope>
    <source>
        <strain evidence="1">0111107301</strain>
        <tissue evidence="1">Whole body</tissue>
    </source>
</reference>
<dbReference type="Proteomes" id="UP000053105">
    <property type="component" value="Unassembled WGS sequence"/>
</dbReference>
<dbReference type="EMBL" id="KQ435758">
    <property type="protein sequence ID" value="KOX75805.1"/>
    <property type="molecule type" value="Genomic_DNA"/>
</dbReference>
<dbReference type="AlphaFoldDB" id="A0A0M9A291"/>
<name>A0A0M9A291_9HYME</name>
<gene>
    <name evidence="1" type="ORF">WN51_12593</name>
</gene>
<keyword evidence="2" id="KW-1185">Reference proteome</keyword>
<dbReference type="OrthoDB" id="6370971at2759"/>
<evidence type="ECO:0000313" key="2">
    <source>
        <dbReference type="Proteomes" id="UP000053105"/>
    </source>
</evidence>
<organism evidence="1 2">
    <name type="scientific">Melipona quadrifasciata</name>
    <dbReference type="NCBI Taxonomy" id="166423"/>
    <lineage>
        <taxon>Eukaryota</taxon>
        <taxon>Metazoa</taxon>
        <taxon>Ecdysozoa</taxon>
        <taxon>Arthropoda</taxon>
        <taxon>Hexapoda</taxon>
        <taxon>Insecta</taxon>
        <taxon>Pterygota</taxon>
        <taxon>Neoptera</taxon>
        <taxon>Endopterygota</taxon>
        <taxon>Hymenoptera</taxon>
        <taxon>Apocrita</taxon>
        <taxon>Aculeata</taxon>
        <taxon>Apoidea</taxon>
        <taxon>Anthophila</taxon>
        <taxon>Apidae</taxon>
        <taxon>Melipona</taxon>
    </lineage>
</organism>